<name>A0A8T3AG71_DENNO</name>
<evidence type="ECO:0000313" key="2">
    <source>
        <dbReference type="Proteomes" id="UP000829196"/>
    </source>
</evidence>
<comment type="caution">
    <text evidence="1">The sequence shown here is derived from an EMBL/GenBank/DDBJ whole genome shotgun (WGS) entry which is preliminary data.</text>
</comment>
<evidence type="ECO:0000313" key="1">
    <source>
        <dbReference type="EMBL" id="KAI0493235.1"/>
    </source>
</evidence>
<protein>
    <submittedName>
        <fullName evidence="1">Uncharacterized protein</fullName>
    </submittedName>
</protein>
<dbReference type="EMBL" id="JAGYWB010000018">
    <property type="protein sequence ID" value="KAI0493235.1"/>
    <property type="molecule type" value="Genomic_DNA"/>
</dbReference>
<proteinExistence type="predicted"/>
<gene>
    <name evidence="1" type="ORF">KFK09_027511</name>
</gene>
<sequence length="144" mass="15458">MGHPSHKLIAGALKPPLKGRLPLEGIEFEMGVPNGTRPSTELNMGGCWSEAAEAQSQLLTFPLSTAPAAPRMAFVSRSCTIVGGPKLNMANLGVVCPVLSGAGRRLVYPFQGLFFVQTLPLKKGRGFARMEIDILRLRSDLDGR</sequence>
<keyword evidence="2" id="KW-1185">Reference proteome</keyword>
<reference evidence="1" key="1">
    <citation type="journal article" date="2022" name="Front. Genet.">
        <title>Chromosome-Scale Assembly of the Dendrobium nobile Genome Provides Insights Into the Molecular Mechanism of the Biosynthesis of the Medicinal Active Ingredient of Dendrobium.</title>
        <authorList>
            <person name="Xu Q."/>
            <person name="Niu S.-C."/>
            <person name="Li K.-L."/>
            <person name="Zheng P.-J."/>
            <person name="Zhang X.-J."/>
            <person name="Jia Y."/>
            <person name="Liu Y."/>
            <person name="Niu Y.-X."/>
            <person name="Yu L.-H."/>
            <person name="Chen D.-F."/>
            <person name="Zhang G.-Q."/>
        </authorList>
    </citation>
    <scope>NUCLEOTIDE SEQUENCE</scope>
    <source>
        <tissue evidence="1">Leaf</tissue>
    </source>
</reference>
<organism evidence="1 2">
    <name type="scientific">Dendrobium nobile</name>
    <name type="common">Orchid</name>
    <dbReference type="NCBI Taxonomy" id="94219"/>
    <lineage>
        <taxon>Eukaryota</taxon>
        <taxon>Viridiplantae</taxon>
        <taxon>Streptophyta</taxon>
        <taxon>Embryophyta</taxon>
        <taxon>Tracheophyta</taxon>
        <taxon>Spermatophyta</taxon>
        <taxon>Magnoliopsida</taxon>
        <taxon>Liliopsida</taxon>
        <taxon>Asparagales</taxon>
        <taxon>Orchidaceae</taxon>
        <taxon>Epidendroideae</taxon>
        <taxon>Malaxideae</taxon>
        <taxon>Dendrobiinae</taxon>
        <taxon>Dendrobium</taxon>
    </lineage>
</organism>
<dbReference type="Proteomes" id="UP000829196">
    <property type="component" value="Unassembled WGS sequence"/>
</dbReference>
<accession>A0A8T3AG71</accession>
<dbReference type="AlphaFoldDB" id="A0A8T3AG71"/>